<evidence type="ECO:0000256" key="4">
    <source>
        <dbReference type="ARBA" id="ARBA00023242"/>
    </source>
</evidence>
<feature type="repeat" description="WD" evidence="6">
    <location>
        <begin position="188"/>
        <end position="225"/>
    </location>
</feature>
<dbReference type="CDD" id="cd00200">
    <property type="entry name" value="WD40"/>
    <property type="match status" value="1"/>
</dbReference>
<feature type="repeat" description="WD" evidence="6">
    <location>
        <begin position="145"/>
        <end position="186"/>
    </location>
</feature>
<dbReference type="InterPro" id="IPR019775">
    <property type="entry name" value="WD40_repeat_CS"/>
</dbReference>
<dbReference type="GO" id="GO:0007219">
    <property type="term" value="P:Notch signaling pathway"/>
    <property type="evidence" value="ECO:0007669"/>
    <property type="project" value="TreeGrafter"/>
</dbReference>
<evidence type="ECO:0000256" key="5">
    <source>
        <dbReference type="ARBA" id="ARBA00061016"/>
    </source>
</evidence>
<dbReference type="FunFam" id="2.130.10.10:FF:000092">
    <property type="entry name" value="notchless protein homolog"/>
    <property type="match status" value="1"/>
</dbReference>
<feature type="domain" description="NLE" evidence="7">
    <location>
        <begin position="9"/>
        <end position="69"/>
    </location>
</feature>
<organism evidence="8 9">
    <name type="scientific">Acanthosepion pharaonis</name>
    <name type="common">Pharaoh cuttlefish</name>
    <name type="synonym">Sepia pharaonis</name>
    <dbReference type="NCBI Taxonomy" id="158019"/>
    <lineage>
        <taxon>Eukaryota</taxon>
        <taxon>Metazoa</taxon>
        <taxon>Spiralia</taxon>
        <taxon>Lophotrochozoa</taxon>
        <taxon>Mollusca</taxon>
        <taxon>Cephalopoda</taxon>
        <taxon>Coleoidea</taxon>
        <taxon>Decapodiformes</taxon>
        <taxon>Sepiida</taxon>
        <taxon>Sepiina</taxon>
        <taxon>Sepiidae</taxon>
        <taxon>Acanthosepion</taxon>
    </lineage>
</organism>
<dbReference type="SMART" id="SM00320">
    <property type="entry name" value="WD40"/>
    <property type="match status" value="8"/>
</dbReference>
<dbReference type="PROSITE" id="PS00678">
    <property type="entry name" value="WD_REPEATS_1"/>
    <property type="match status" value="2"/>
</dbReference>
<keyword evidence="9" id="KW-1185">Reference proteome</keyword>
<dbReference type="PROSITE" id="PS50082">
    <property type="entry name" value="WD_REPEATS_2"/>
    <property type="match status" value="7"/>
</dbReference>
<accession>A0A812CWM5</accession>
<comment type="similarity">
    <text evidence="5">Belongs to the NLE1/RSA4 family.</text>
</comment>
<evidence type="ECO:0000256" key="1">
    <source>
        <dbReference type="ARBA" id="ARBA00004604"/>
    </source>
</evidence>
<dbReference type="Pfam" id="PF00400">
    <property type="entry name" value="WD40"/>
    <property type="match status" value="7"/>
</dbReference>
<dbReference type="OrthoDB" id="10267436at2759"/>
<feature type="repeat" description="WD" evidence="6">
    <location>
        <begin position="445"/>
        <end position="475"/>
    </location>
</feature>
<evidence type="ECO:0000313" key="8">
    <source>
        <dbReference type="EMBL" id="CAE1284234.1"/>
    </source>
</evidence>
<dbReference type="PANTHER" id="PTHR19848">
    <property type="entry name" value="WD40 REPEAT PROTEIN"/>
    <property type="match status" value="1"/>
</dbReference>
<feature type="repeat" description="WD" evidence="6">
    <location>
        <begin position="361"/>
        <end position="402"/>
    </location>
</feature>
<dbReference type="InterPro" id="IPR001680">
    <property type="entry name" value="WD40_rpt"/>
</dbReference>
<sequence>MGDENGSRILAQFKSETGECAGTPFDLPVDLTTDKLQLICNAILQPEETTPYAFFIKDSEITETVEKALSQKDIHDTEHVVDIVYQPLAVFRVRAVTRCTSTLVGHTEAVLSVSFSRDGRYLASGSGDTTVRFWDVNTETPQFVGKAHKHWILCIEWSPNGMKLASGCKKSEVIIWDPETGKQIGRTLSGHKQWITCLVWKPLHLDPESRYLASASKDATIRIWDTLLSQCKLTLSSHLQSITCVKWSGENLIFSSSQDRTIKVWNPDEGSLKRTLQGHGHWVNTMAMNTDYVLRTAAFNPKDATFFPEEIKESPEELAQKALKRYKSVKGSSPEKLVSGSDDFTLYMWQPEVDSKPINRMTGHQQLINQVCFSPDARTIASCSFDKSVKLWDGKTGKFITTLRGHVSRVYQVAWSADSRLLCSSSADSTLKLWDMQTKKLLFDLPGHADEVYALDWSPDGQRVASGGKDKVLKM</sequence>
<evidence type="ECO:0000313" key="9">
    <source>
        <dbReference type="Proteomes" id="UP000597762"/>
    </source>
</evidence>
<dbReference type="PANTHER" id="PTHR19848:SF0">
    <property type="entry name" value="NOTCHLESS PROTEIN HOMOLOG 1"/>
    <property type="match status" value="1"/>
</dbReference>
<feature type="repeat" description="WD" evidence="6">
    <location>
        <begin position="235"/>
        <end position="275"/>
    </location>
</feature>
<gene>
    <name evidence="8" type="ORF">SPHA_44624</name>
</gene>
<dbReference type="InterPro" id="IPR012972">
    <property type="entry name" value="NLE"/>
</dbReference>
<keyword evidence="2 6" id="KW-0853">WD repeat</keyword>
<dbReference type="InterPro" id="IPR001632">
    <property type="entry name" value="WD40_G-protein_beta-like"/>
</dbReference>
<dbReference type="Gene3D" id="2.130.10.10">
    <property type="entry name" value="YVTN repeat-like/Quinoprotein amine dehydrogenase"/>
    <property type="match status" value="1"/>
</dbReference>
<protein>
    <submittedName>
        <fullName evidence="8">RSA4</fullName>
    </submittedName>
</protein>
<feature type="repeat" description="WD" evidence="6">
    <location>
        <begin position="103"/>
        <end position="144"/>
    </location>
</feature>
<dbReference type="InterPro" id="IPR036322">
    <property type="entry name" value="WD40_repeat_dom_sf"/>
</dbReference>
<comment type="subcellular location">
    <subcellularLocation>
        <location evidence="1">Nucleus</location>
        <location evidence="1">Nucleolus</location>
    </subcellularLocation>
</comment>
<dbReference type="GO" id="GO:0005730">
    <property type="term" value="C:nucleolus"/>
    <property type="evidence" value="ECO:0007669"/>
    <property type="project" value="UniProtKB-SubCell"/>
</dbReference>
<dbReference type="PRINTS" id="PR00320">
    <property type="entry name" value="GPROTEINBRPT"/>
</dbReference>
<reference evidence="8" key="1">
    <citation type="submission" date="2021-01" db="EMBL/GenBank/DDBJ databases">
        <authorList>
            <person name="Li R."/>
            <person name="Bekaert M."/>
        </authorList>
    </citation>
    <scope>NUCLEOTIDE SEQUENCE</scope>
    <source>
        <strain evidence="8">Farmed</strain>
    </source>
</reference>
<dbReference type="Pfam" id="PF08154">
    <property type="entry name" value="NLE"/>
    <property type="match status" value="1"/>
</dbReference>
<evidence type="ECO:0000256" key="3">
    <source>
        <dbReference type="ARBA" id="ARBA00022737"/>
    </source>
</evidence>
<dbReference type="InterPro" id="IPR020472">
    <property type="entry name" value="WD40_PAC1"/>
</dbReference>
<dbReference type="Proteomes" id="UP000597762">
    <property type="component" value="Unassembled WGS sequence"/>
</dbReference>
<feature type="repeat" description="WD" evidence="6">
    <location>
        <begin position="403"/>
        <end position="444"/>
    </location>
</feature>
<keyword evidence="3" id="KW-0677">Repeat</keyword>
<dbReference type="GO" id="GO:0000027">
    <property type="term" value="P:ribosomal large subunit assembly"/>
    <property type="evidence" value="ECO:0007669"/>
    <property type="project" value="TreeGrafter"/>
</dbReference>
<dbReference type="SUPFAM" id="SSF50978">
    <property type="entry name" value="WD40 repeat-like"/>
    <property type="match status" value="1"/>
</dbReference>
<evidence type="ECO:0000259" key="7">
    <source>
        <dbReference type="Pfam" id="PF08154"/>
    </source>
</evidence>
<keyword evidence="4" id="KW-0539">Nucleus</keyword>
<comment type="caution">
    <text evidence="8">The sequence shown here is derived from an EMBL/GenBank/DDBJ whole genome shotgun (WGS) entry which is preliminary data.</text>
</comment>
<dbReference type="AlphaFoldDB" id="A0A812CWM5"/>
<evidence type="ECO:0000256" key="2">
    <source>
        <dbReference type="ARBA" id="ARBA00022574"/>
    </source>
</evidence>
<proteinExistence type="inferred from homology"/>
<dbReference type="EMBL" id="CAHIKZ030002280">
    <property type="protein sequence ID" value="CAE1284234.1"/>
    <property type="molecule type" value="Genomic_DNA"/>
</dbReference>
<dbReference type="InterPro" id="IPR015943">
    <property type="entry name" value="WD40/YVTN_repeat-like_dom_sf"/>
</dbReference>
<dbReference type="PRINTS" id="PR00319">
    <property type="entry name" value="GPROTEINB"/>
</dbReference>
<evidence type="ECO:0000256" key="6">
    <source>
        <dbReference type="PROSITE-ProRule" id="PRU00221"/>
    </source>
</evidence>
<dbReference type="PROSITE" id="PS50294">
    <property type="entry name" value="WD_REPEATS_REGION"/>
    <property type="match status" value="7"/>
</dbReference>
<name>A0A812CWM5_ACAPH</name>